<evidence type="ECO:0000313" key="2">
    <source>
        <dbReference type="EMBL" id="PSB03401.1"/>
    </source>
</evidence>
<feature type="signal peptide" evidence="1">
    <location>
        <begin position="1"/>
        <end position="21"/>
    </location>
</feature>
<evidence type="ECO:0000313" key="3">
    <source>
        <dbReference type="Proteomes" id="UP000238762"/>
    </source>
</evidence>
<reference evidence="2 3" key="1">
    <citation type="submission" date="2018-02" db="EMBL/GenBank/DDBJ databases">
        <authorList>
            <person name="Cohen D.B."/>
            <person name="Kent A.D."/>
        </authorList>
    </citation>
    <scope>NUCLEOTIDE SEQUENCE [LARGE SCALE GENOMIC DNA]</scope>
    <source>
        <strain evidence="2 3">CCAP 1448/3</strain>
    </source>
</reference>
<dbReference type="RefSeq" id="WP_106288249.1">
    <property type="nucleotide sequence ID" value="NZ_CAWNTC010000005.1"/>
</dbReference>
<keyword evidence="1" id="KW-0732">Signal</keyword>
<proteinExistence type="predicted"/>
<comment type="caution">
    <text evidence="2">The sequence shown here is derived from an EMBL/GenBank/DDBJ whole genome shotgun (WGS) entry which is preliminary data.</text>
</comment>
<dbReference type="EMBL" id="PVWJ01000033">
    <property type="protein sequence ID" value="PSB03401.1"/>
    <property type="molecule type" value="Genomic_DNA"/>
</dbReference>
<name>A0A2T1C573_9CYAN</name>
<dbReference type="Proteomes" id="UP000238762">
    <property type="component" value="Unassembled WGS sequence"/>
</dbReference>
<protein>
    <submittedName>
        <fullName evidence="2">Uncharacterized protein</fullName>
    </submittedName>
</protein>
<accession>A0A2T1C573</accession>
<reference evidence="2 3" key="2">
    <citation type="submission" date="2018-03" db="EMBL/GenBank/DDBJ databases">
        <title>The ancient ancestry and fast evolution of plastids.</title>
        <authorList>
            <person name="Moore K.R."/>
            <person name="Magnabosco C."/>
            <person name="Momper L."/>
            <person name="Gold D.A."/>
            <person name="Bosak T."/>
            <person name="Fournier G.P."/>
        </authorList>
    </citation>
    <scope>NUCLEOTIDE SEQUENCE [LARGE SCALE GENOMIC DNA]</scope>
    <source>
        <strain evidence="2 3">CCAP 1448/3</strain>
    </source>
</reference>
<organism evidence="2 3">
    <name type="scientific">Merismopedia glauca CCAP 1448/3</name>
    <dbReference type="NCBI Taxonomy" id="1296344"/>
    <lineage>
        <taxon>Bacteria</taxon>
        <taxon>Bacillati</taxon>
        <taxon>Cyanobacteriota</taxon>
        <taxon>Cyanophyceae</taxon>
        <taxon>Synechococcales</taxon>
        <taxon>Merismopediaceae</taxon>
        <taxon>Merismopedia</taxon>
    </lineage>
</organism>
<evidence type="ECO:0000256" key="1">
    <source>
        <dbReference type="SAM" id="SignalP"/>
    </source>
</evidence>
<feature type="chain" id="PRO_5015765656" evidence="1">
    <location>
        <begin position="22"/>
        <end position="205"/>
    </location>
</feature>
<gene>
    <name evidence="2" type="ORF">C7B64_08675</name>
</gene>
<dbReference type="AlphaFoldDB" id="A0A2T1C573"/>
<sequence length="205" mass="22606">MLKPTLAALILLLSTVSPATADLGKRIVRGDCGRRSCKAVLKDLRSRYPDYIREFEKQCDRPRILGLQVGVGNSNAQQVWFYCWDAKKEQGTRYGSYLGTLPLLGSDEAKFLSPLPSDSPYTAELKSRYLAAIKKAQFECATKSGNFIILTSESDNTVQLQCYFQGGVQPLDENGDFKSDGEASRGASVDEILGTFPVSESMEIK</sequence>
<dbReference type="OrthoDB" id="512400at2"/>
<keyword evidence="3" id="KW-1185">Reference proteome</keyword>